<dbReference type="Gene3D" id="1.20.1720.10">
    <property type="entry name" value="Multidrug resistance protein D"/>
    <property type="match status" value="1"/>
</dbReference>
<dbReference type="Gene3D" id="1.20.1250.20">
    <property type="entry name" value="MFS general substrate transporter like domains"/>
    <property type="match status" value="1"/>
</dbReference>
<dbReference type="Proteomes" id="UP001375240">
    <property type="component" value="Unassembled WGS sequence"/>
</dbReference>
<feature type="transmembrane region" description="Helical" evidence="5">
    <location>
        <begin position="293"/>
        <end position="312"/>
    </location>
</feature>
<dbReference type="InterPro" id="IPR011701">
    <property type="entry name" value="MFS"/>
</dbReference>
<gene>
    <name evidence="7" type="ORF">TWF696_001328</name>
</gene>
<dbReference type="SUPFAM" id="SSF103473">
    <property type="entry name" value="MFS general substrate transporter"/>
    <property type="match status" value="1"/>
</dbReference>
<feature type="transmembrane region" description="Helical" evidence="5">
    <location>
        <begin position="262"/>
        <end position="281"/>
    </location>
</feature>
<dbReference type="InterPro" id="IPR020846">
    <property type="entry name" value="MFS_dom"/>
</dbReference>
<evidence type="ECO:0000256" key="2">
    <source>
        <dbReference type="ARBA" id="ARBA00022692"/>
    </source>
</evidence>
<evidence type="ECO:0000313" key="8">
    <source>
        <dbReference type="Proteomes" id="UP001375240"/>
    </source>
</evidence>
<dbReference type="InterPro" id="IPR036259">
    <property type="entry name" value="MFS_trans_sf"/>
</dbReference>
<evidence type="ECO:0000256" key="3">
    <source>
        <dbReference type="ARBA" id="ARBA00022989"/>
    </source>
</evidence>
<keyword evidence="2 5" id="KW-0812">Transmembrane</keyword>
<organism evidence="7 8">
    <name type="scientific">Orbilia brochopaga</name>
    <dbReference type="NCBI Taxonomy" id="3140254"/>
    <lineage>
        <taxon>Eukaryota</taxon>
        <taxon>Fungi</taxon>
        <taxon>Dikarya</taxon>
        <taxon>Ascomycota</taxon>
        <taxon>Pezizomycotina</taxon>
        <taxon>Orbiliomycetes</taxon>
        <taxon>Orbiliales</taxon>
        <taxon>Orbiliaceae</taxon>
        <taxon>Orbilia</taxon>
    </lineage>
</organism>
<feature type="transmembrane region" description="Helical" evidence="5">
    <location>
        <begin position="399"/>
        <end position="418"/>
    </location>
</feature>
<reference evidence="7 8" key="1">
    <citation type="submission" date="2019-10" db="EMBL/GenBank/DDBJ databases">
        <authorList>
            <person name="Palmer J.M."/>
        </authorList>
    </citation>
    <scope>NUCLEOTIDE SEQUENCE [LARGE SCALE GENOMIC DNA]</scope>
    <source>
        <strain evidence="7 8">TWF696</strain>
    </source>
</reference>
<feature type="transmembrane region" description="Helical" evidence="5">
    <location>
        <begin position="163"/>
        <end position="183"/>
    </location>
</feature>
<feature type="transmembrane region" description="Helical" evidence="5">
    <location>
        <begin position="333"/>
        <end position="359"/>
    </location>
</feature>
<name>A0AAV9U8C6_9PEZI</name>
<protein>
    <recommendedName>
        <fullName evidence="6">Major facilitator superfamily (MFS) profile domain-containing protein</fullName>
    </recommendedName>
</protein>
<evidence type="ECO:0000259" key="6">
    <source>
        <dbReference type="PROSITE" id="PS50850"/>
    </source>
</evidence>
<feature type="transmembrane region" description="Helical" evidence="5">
    <location>
        <begin position="430"/>
        <end position="452"/>
    </location>
</feature>
<evidence type="ECO:0000256" key="4">
    <source>
        <dbReference type="ARBA" id="ARBA00023136"/>
    </source>
</evidence>
<feature type="transmembrane region" description="Helical" evidence="5">
    <location>
        <begin position="464"/>
        <end position="487"/>
    </location>
</feature>
<evidence type="ECO:0000256" key="5">
    <source>
        <dbReference type="SAM" id="Phobius"/>
    </source>
</evidence>
<keyword evidence="8" id="KW-1185">Reference proteome</keyword>
<feature type="transmembrane region" description="Helical" evidence="5">
    <location>
        <begin position="66"/>
        <end position="92"/>
    </location>
</feature>
<sequence>MIRPIEDLDSKLSERHTLLPGDSAASSVDYSSISKSSQPIISVNKQSDEEASTEDATVIQETPHGFWSVVACLLIGVIVANVDTSLVMATFGQIGSEFGKLDDANWMIVGYQLGILATQPMYGKLSDIFGRKTLLLFAYSLFATGCLWIGTSTEFWHLIIGRVISGIGGAGMTSVVSILLNDLVPLRELAAWRSYVYIAATAGRACGAPLGGFMVDTIGWRWSFLGQVPLALLAIVMVSWKLKIPPKAEEAVLTLRQRFQRIDFLGAMTLAASLSLLLVFLDEAGKRLSTENPLLMGAGFGSIFLAAIFFYVEAYVAKEPILSLEVLANRDVISVYSILGLTTGSQIALVTTISIYFVITLGVSNANAAARIVFGNIAHAAGGLLAGILIKRTGRYKCYLLIAISISTVALLLITLRWRGHTNIFETAYIFPAGFGIGMINTVAFIALSASVKSEDQAMATSGFYLCDNLGFVTIGSLGNAVLQLALDMRLHAKLVDVPSARREEIIHQVMTSIWNIKDLPSSVREKAVEAFVEALQWDHGMSTVIYVLSLFICVVFLREYSLEGRR</sequence>
<dbReference type="Pfam" id="PF07690">
    <property type="entry name" value="MFS_1"/>
    <property type="match status" value="1"/>
</dbReference>
<evidence type="ECO:0000313" key="7">
    <source>
        <dbReference type="EMBL" id="KAK6337850.1"/>
    </source>
</evidence>
<feature type="transmembrane region" description="Helical" evidence="5">
    <location>
        <begin position="220"/>
        <end position="242"/>
    </location>
</feature>
<dbReference type="EMBL" id="JAVHNQ010000010">
    <property type="protein sequence ID" value="KAK6337850.1"/>
    <property type="molecule type" value="Genomic_DNA"/>
</dbReference>
<keyword evidence="3 5" id="KW-1133">Transmembrane helix</keyword>
<dbReference type="AlphaFoldDB" id="A0AAV9U8C6"/>
<accession>A0AAV9U8C6</accession>
<dbReference type="GO" id="GO:0000329">
    <property type="term" value="C:fungal-type vacuole membrane"/>
    <property type="evidence" value="ECO:0007669"/>
    <property type="project" value="TreeGrafter"/>
</dbReference>
<dbReference type="PROSITE" id="PS50850">
    <property type="entry name" value="MFS"/>
    <property type="match status" value="1"/>
</dbReference>
<dbReference type="GO" id="GO:0015174">
    <property type="term" value="F:basic amino acid transmembrane transporter activity"/>
    <property type="evidence" value="ECO:0007669"/>
    <property type="project" value="TreeGrafter"/>
</dbReference>
<comment type="subcellular location">
    <subcellularLocation>
        <location evidence="1">Membrane</location>
        <topology evidence="1">Multi-pass membrane protein</topology>
    </subcellularLocation>
</comment>
<comment type="caution">
    <text evidence="7">The sequence shown here is derived from an EMBL/GenBank/DDBJ whole genome shotgun (WGS) entry which is preliminary data.</text>
</comment>
<dbReference type="PANTHER" id="PTHR23501:SF33">
    <property type="entry name" value="MAJOR FACILITATOR SUPERFAMILY (MFS) PROFILE DOMAIN-CONTAINING PROTEIN"/>
    <property type="match status" value="1"/>
</dbReference>
<keyword evidence="4 5" id="KW-0472">Membrane</keyword>
<feature type="transmembrane region" description="Helical" evidence="5">
    <location>
        <begin position="134"/>
        <end position="151"/>
    </location>
</feature>
<feature type="domain" description="Major facilitator superfamily (MFS) profile" evidence="6">
    <location>
        <begin position="69"/>
        <end position="562"/>
    </location>
</feature>
<feature type="transmembrane region" description="Helical" evidence="5">
    <location>
        <begin position="540"/>
        <end position="558"/>
    </location>
</feature>
<proteinExistence type="predicted"/>
<evidence type="ECO:0000256" key="1">
    <source>
        <dbReference type="ARBA" id="ARBA00004141"/>
    </source>
</evidence>
<feature type="transmembrane region" description="Helical" evidence="5">
    <location>
        <begin position="371"/>
        <end position="390"/>
    </location>
</feature>
<dbReference type="PANTHER" id="PTHR23501">
    <property type="entry name" value="MAJOR FACILITATOR SUPERFAMILY"/>
    <property type="match status" value="1"/>
</dbReference>